<evidence type="ECO:0000259" key="7">
    <source>
        <dbReference type="Pfam" id="PF03299"/>
    </source>
</evidence>
<accession>A0A183DF15</accession>
<name>A0A183DF15_9BILA</name>
<keyword evidence="6" id="KW-0539">Nucleus</keyword>
<comment type="similarity">
    <text evidence="2">Belongs to the AP-2 family.</text>
</comment>
<evidence type="ECO:0000256" key="5">
    <source>
        <dbReference type="ARBA" id="ARBA00023163"/>
    </source>
</evidence>
<evidence type="ECO:0000313" key="9">
    <source>
        <dbReference type="Proteomes" id="UP000271098"/>
    </source>
</evidence>
<keyword evidence="4" id="KW-0238">DNA-binding</keyword>
<proteinExistence type="inferred from homology"/>
<evidence type="ECO:0000256" key="3">
    <source>
        <dbReference type="ARBA" id="ARBA00023015"/>
    </source>
</evidence>
<dbReference type="OrthoDB" id="6252992at2759"/>
<evidence type="ECO:0000256" key="1">
    <source>
        <dbReference type="ARBA" id="ARBA00004123"/>
    </source>
</evidence>
<dbReference type="Pfam" id="PF03299">
    <property type="entry name" value="TF_AP-2"/>
    <property type="match status" value="1"/>
</dbReference>
<reference evidence="10" key="1">
    <citation type="submission" date="2016-06" db="UniProtKB">
        <authorList>
            <consortium name="WormBaseParasite"/>
        </authorList>
    </citation>
    <scope>IDENTIFICATION</scope>
</reference>
<dbReference type="InterPro" id="IPR013854">
    <property type="entry name" value="TF_AP2_C"/>
</dbReference>
<dbReference type="GO" id="GO:0005634">
    <property type="term" value="C:nucleus"/>
    <property type="evidence" value="ECO:0007669"/>
    <property type="project" value="UniProtKB-SubCell"/>
</dbReference>
<gene>
    <name evidence="8" type="ORF">GPUH_LOCUS7301</name>
</gene>
<protein>
    <submittedName>
        <fullName evidence="10">TF_AP-2 domain-containing protein</fullName>
    </submittedName>
</protein>
<dbReference type="GO" id="GO:0000981">
    <property type="term" value="F:DNA-binding transcription factor activity, RNA polymerase II-specific"/>
    <property type="evidence" value="ECO:0007669"/>
    <property type="project" value="TreeGrafter"/>
</dbReference>
<dbReference type="AlphaFoldDB" id="A0A183DF15"/>
<evidence type="ECO:0000313" key="8">
    <source>
        <dbReference type="EMBL" id="VDK57888.1"/>
    </source>
</evidence>
<dbReference type="PRINTS" id="PR01748">
    <property type="entry name" value="AP2TNSCPFCT"/>
</dbReference>
<keyword evidence="5" id="KW-0804">Transcription</keyword>
<feature type="domain" description="Transcription factor AP-2 C-terminal" evidence="7">
    <location>
        <begin position="3"/>
        <end position="138"/>
    </location>
</feature>
<evidence type="ECO:0000256" key="6">
    <source>
        <dbReference type="ARBA" id="ARBA00023242"/>
    </source>
</evidence>
<dbReference type="Proteomes" id="UP000271098">
    <property type="component" value="Unassembled WGS sequence"/>
</dbReference>
<reference evidence="8 9" key="2">
    <citation type="submission" date="2018-11" db="EMBL/GenBank/DDBJ databases">
        <authorList>
            <consortium name="Pathogen Informatics"/>
        </authorList>
    </citation>
    <scope>NUCLEOTIDE SEQUENCE [LARGE SCALE GENOMIC DNA]</scope>
</reference>
<keyword evidence="3" id="KW-0805">Transcription regulation</keyword>
<dbReference type="WBParaSite" id="GPUH_0000731501-mRNA-1">
    <property type="protein sequence ID" value="GPUH_0000731501-mRNA-1"/>
    <property type="gene ID" value="GPUH_0000731501"/>
</dbReference>
<keyword evidence="9" id="KW-1185">Reference proteome</keyword>
<dbReference type="InterPro" id="IPR004979">
    <property type="entry name" value="TF_AP2"/>
</dbReference>
<organism evidence="10">
    <name type="scientific">Gongylonema pulchrum</name>
    <dbReference type="NCBI Taxonomy" id="637853"/>
    <lineage>
        <taxon>Eukaryota</taxon>
        <taxon>Metazoa</taxon>
        <taxon>Ecdysozoa</taxon>
        <taxon>Nematoda</taxon>
        <taxon>Chromadorea</taxon>
        <taxon>Rhabditida</taxon>
        <taxon>Spirurina</taxon>
        <taxon>Spiruromorpha</taxon>
        <taxon>Spiruroidea</taxon>
        <taxon>Gongylonematidae</taxon>
        <taxon>Gongylonema</taxon>
    </lineage>
</organism>
<dbReference type="GO" id="GO:0000977">
    <property type="term" value="F:RNA polymerase II transcription regulatory region sequence-specific DNA binding"/>
    <property type="evidence" value="ECO:0007669"/>
    <property type="project" value="TreeGrafter"/>
</dbReference>
<dbReference type="PANTHER" id="PTHR10812:SF17">
    <property type="entry name" value="TRANSCRIPTION FACTOR AP-2, ISOFORM D"/>
    <property type="match status" value="1"/>
</dbReference>
<dbReference type="EMBL" id="UYRT01018674">
    <property type="protein sequence ID" value="VDK57888.1"/>
    <property type="molecule type" value="Genomic_DNA"/>
</dbReference>
<dbReference type="PANTHER" id="PTHR10812">
    <property type="entry name" value="TRANSCRIPTION FACTOR AP-2"/>
    <property type="match status" value="1"/>
</dbReference>
<comment type="subcellular location">
    <subcellularLocation>
        <location evidence="1">Nucleus</location>
    </subcellularLocation>
</comment>
<evidence type="ECO:0000256" key="4">
    <source>
        <dbReference type="ARBA" id="ARBA00023125"/>
    </source>
</evidence>
<sequence>MFRAKSKNGGKTLRSELARIGLKLPAGRRKSTNVTLLTSLVEEEAQHLAKDFASACLAEFPAKSIAWRNLRKYDSMSIIELERQKEKFRATKQLLSNFMDILQQSTNVLFSDAQDSDLQNSMERFSLITHTFGTPAVLA</sequence>
<dbReference type="GO" id="GO:0042127">
    <property type="term" value="P:regulation of cell population proliferation"/>
    <property type="evidence" value="ECO:0007669"/>
    <property type="project" value="TreeGrafter"/>
</dbReference>
<evidence type="ECO:0000256" key="2">
    <source>
        <dbReference type="ARBA" id="ARBA00007770"/>
    </source>
</evidence>
<evidence type="ECO:0000313" key="10">
    <source>
        <dbReference type="WBParaSite" id="GPUH_0000731501-mRNA-1"/>
    </source>
</evidence>